<keyword evidence="3" id="KW-1185">Reference proteome</keyword>
<accession>A0A5N5L9R3</accession>
<protein>
    <recommendedName>
        <fullName evidence="1">Serine aminopeptidase S33 domain-containing protein</fullName>
    </recommendedName>
</protein>
<dbReference type="FunFam" id="3.40.50.1820:FF:000036">
    <property type="entry name" value="Alpha/beta-Hydrolases superfamily protein"/>
    <property type="match status" value="1"/>
</dbReference>
<dbReference type="Pfam" id="PF12146">
    <property type="entry name" value="Hydrolase_4"/>
    <property type="match status" value="1"/>
</dbReference>
<comment type="caution">
    <text evidence="2">The sequence shown here is derived from an EMBL/GenBank/DDBJ whole genome shotgun (WGS) entry which is preliminary data.</text>
</comment>
<dbReference type="InterPro" id="IPR029058">
    <property type="entry name" value="AB_hydrolase_fold"/>
</dbReference>
<dbReference type="EMBL" id="VDCV01000010">
    <property type="protein sequence ID" value="KAB5538876.1"/>
    <property type="molecule type" value="Genomic_DNA"/>
</dbReference>
<dbReference type="PANTHER" id="PTHR11614">
    <property type="entry name" value="PHOSPHOLIPASE-RELATED"/>
    <property type="match status" value="1"/>
</dbReference>
<evidence type="ECO:0000259" key="1">
    <source>
        <dbReference type="Pfam" id="PF12146"/>
    </source>
</evidence>
<name>A0A5N5L9R3_9ROSI</name>
<dbReference type="Proteomes" id="UP000326939">
    <property type="component" value="Chromosome 10"/>
</dbReference>
<reference evidence="3" key="1">
    <citation type="journal article" date="2019" name="Gigascience">
        <title>De novo genome assembly of the endangered Acer yangbiense, a plant species with extremely small populations endemic to Yunnan Province, China.</title>
        <authorList>
            <person name="Yang J."/>
            <person name="Wariss H.M."/>
            <person name="Tao L."/>
            <person name="Zhang R."/>
            <person name="Yun Q."/>
            <person name="Hollingsworth P."/>
            <person name="Dao Z."/>
            <person name="Luo G."/>
            <person name="Guo H."/>
            <person name="Ma Y."/>
            <person name="Sun W."/>
        </authorList>
    </citation>
    <scope>NUCLEOTIDE SEQUENCE [LARGE SCALE GENOMIC DNA]</scope>
    <source>
        <strain evidence="3">cv. br00</strain>
    </source>
</reference>
<dbReference type="Gene3D" id="3.40.50.1820">
    <property type="entry name" value="alpha/beta hydrolase"/>
    <property type="match status" value="1"/>
</dbReference>
<evidence type="ECO:0000313" key="3">
    <source>
        <dbReference type="Proteomes" id="UP000326939"/>
    </source>
</evidence>
<proteinExistence type="predicted"/>
<dbReference type="SUPFAM" id="SSF53474">
    <property type="entry name" value="alpha/beta-Hydrolases"/>
    <property type="match status" value="1"/>
</dbReference>
<evidence type="ECO:0000313" key="2">
    <source>
        <dbReference type="EMBL" id="KAB5538876.1"/>
    </source>
</evidence>
<feature type="domain" description="Serine aminopeptidase S33" evidence="1">
    <location>
        <begin position="33"/>
        <end position="272"/>
    </location>
</feature>
<dbReference type="AlphaFoldDB" id="A0A5N5L9R3"/>
<sequence length="317" mass="36081">MAREIGNVMYDEEFILNSRGLKLFTCKWIPISQEPKALVFICHGYAMECSITMNSTAIRLAKAGYAVYGLDYEGHGKSAGLQGYVENMDYVINDCSSHFTSICEKQENKKKMRYLLGESLGGSIAMLLHRKKPEFWSGAILVAPMCKIADDVRPPEMVITLLSKLCRIIPTWKIIPTQDIVDIAFRVPEVRQKIRENPYCYKGKPRLKTGHELLRISLDLEQRLQEVSLPFIVLHGEADKVTDKSVSEELLRVASSSDKTLKLYPEMWHGLLYGETVENSNKVFEDIIVWLGNRAGHGDIRLEREQKHKHDGFSNST</sequence>
<dbReference type="PRINTS" id="PR00111">
    <property type="entry name" value="ABHYDROLASE"/>
</dbReference>
<organism evidence="2 3">
    <name type="scientific">Salix brachista</name>
    <dbReference type="NCBI Taxonomy" id="2182728"/>
    <lineage>
        <taxon>Eukaryota</taxon>
        <taxon>Viridiplantae</taxon>
        <taxon>Streptophyta</taxon>
        <taxon>Embryophyta</taxon>
        <taxon>Tracheophyta</taxon>
        <taxon>Spermatophyta</taxon>
        <taxon>Magnoliopsida</taxon>
        <taxon>eudicotyledons</taxon>
        <taxon>Gunneridae</taxon>
        <taxon>Pentapetalae</taxon>
        <taxon>rosids</taxon>
        <taxon>fabids</taxon>
        <taxon>Malpighiales</taxon>
        <taxon>Salicaceae</taxon>
        <taxon>Saliceae</taxon>
        <taxon>Salix</taxon>
    </lineage>
</organism>
<dbReference type="InterPro" id="IPR000073">
    <property type="entry name" value="AB_hydrolase_1"/>
</dbReference>
<gene>
    <name evidence="2" type="ORF">DKX38_016409</name>
</gene>
<dbReference type="InterPro" id="IPR022742">
    <property type="entry name" value="Hydrolase_4"/>
</dbReference>
<dbReference type="InterPro" id="IPR051044">
    <property type="entry name" value="MAG_DAG_Lipase"/>
</dbReference>